<dbReference type="AlphaFoldDB" id="A0A347UEL2"/>
<dbReference type="KEGG" id="pamo:BAR1_04690"/>
<dbReference type="Proteomes" id="UP000261704">
    <property type="component" value="Chromosome"/>
</dbReference>
<dbReference type="RefSeq" id="WP_118941947.1">
    <property type="nucleotide sequence ID" value="NZ_CP032125.1"/>
</dbReference>
<accession>A0A347UEL2</accession>
<organism evidence="2 3">
    <name type="scientific">Profundibacter amoris</name>
    <dbReference type="NCBI Taxonomy" id="2171755"/>
    <lineage>
        <taxon>Bacteria</taxon>
        <taxon>Pseudomonadati</taxon>
        <taxon>Pseudomonadota</taxon>
        <taxon>Alphaproteobacteria</taxon>
        <taxon>Rhodobacterales</taxon>
        <taxon>Paracoccaceae</taxon>
        <taxon>Profundibacter</taxon>
    </lineage>
</organism>
<dbReference type="InterPro" id="IPR009506">
    <property type="entry name" value="YjiS-like"/>
</dbReference>
<dbReference type="Pfam" id="PF06568">
    <property type="entry name" value="YjiS-like"/>
    <property type="match status" value="1"/>
</dbReference>
<feature type="domain" description="YjiS-like" evidence="1">
    <location>
        <begin position="24"/>
        <end position="55"/>
    </location>
</feature>
<gene>
    <name evidence="2" type="ORF">BAR1_04690</name>
</gene>
<evidence type="ECO:0000313" key="3">
    <source>
        <dbReference type="Proteomes" id="UP000261704"/>
    </source>
</evidence>
<dbReference type="EMBL" id="CP032125">
    <property type="protein sequence ID" value="AXX97290.1"/>
    <property type="molecule type" value="Genomic_DNA"/>
</dbReference>
<name>A0A347UEL2_9RHOB</name>
<protein>
    <submittedName>
        <fullName evidence="2">DUF1127 domain-containing protein</fullName>
    </submittedName>
</protein>
<evidence type="ECO:0000313" key="2">
    <source>
        <dbReference type="EMBL" id="AXX97290.1"/>
    </source>
</evidence>
<proteinExistence type="predicted"/>
<sequence length="72" mass="8320">MTMTTCNTPARTTRKPRPTAFHMIKLALKARHQRRALRRLDSAALADLGLTRKQAKQEANRPIWDVPANWLR</sequence>
<evidence type="ECO:0000259" key="1">
    <source>
        <dbReference type="Pfam" id="PF06568"/>
    </source>
</evidence>
<keyword evidence="3" id="KW-1185">Reference proteome</keyword>
<reference evidence="2 3" key="1">
    <citation type="submission" date="2018-09" db="EMBL/GenBank/DDBJ databases">
        <title>Profundibacter amoris BAR1 gen. nov., sp. nov., a new member of the Roseobacter clade isolated at Lokis Castle Vent Field on the Arctic Mid-Oceanic Ridge.</title>
        <authorList>
            <person name="Le Moine Bauer S."/>
            <person name="Sjoeberg A.G."/>
            <person name="L'Haridon S."/>
            <person name="Stokke R."/>
            <person name="Roalkvam I."/>
            <person name="Steen I.H."/>
            <person name="Dahle H."/>
        </authorList>
    </citation>
    <scope>NUCLEOTIDE SEQUENCE [LARGE SCALE GENOMIC DNA]</scope>
    <source>
        <strain evidence="2 3">BAR1</strain>
    </source>
</reference>